<dbReference type="InterPro" id="IPR017871">
    <property type="entry name" value="ABC_transporter-like_CS"/>
</dbReference>
<sequence>MNVKEVMDFGTRGRQKCKKAKRRWTGGISLGDCEQTTSNVAASTWLAKNHLMKKHHQSSIHHSRKQEGSVVVVREAYKRYTPKSIILNGLSMTVNEGSIYGLLGPSGCGKTTLLSCIMGMRQLDSGTITLSLKHKVQVGFMPQDISLNTEFTIDEVFHFYGRIYEMSIQRIEQRGAELAKFLELPQTDRMIGNCSGGQQRRVSMAVTLLHDPQLLILDEPTVGVDPLLSNSIWEHFINLVNEQGKTIIITTHYIEEARCANTIALMRGGVLLAEEPPEVLMERYHCDSLESVFLKLSEKQEDTFKDIKPYPSIEPNYPPLQQSQMFNTERFKAQFIKNFNWTKRNLPVTIFVICLPALLFTIISQLSVKDGGDYPIRIKPFAVINDETDCFNYTTTKLAKYCTPTRPLSCRYLDNLRQLFELEKYESVEDGIEAVRRNHAMGVLQFEKNFSIYLMERIIEQSDSSAKALDGSCVQAWLDMTEFGHTVRTVRELSDRILELVRDVCIECGFNPKIAAIPIDIQERIYPSTSIMQAMVIPYFGSVTFYTAMMYTSQSIVMERSSGLFERSQAAGLTMFEIVTAQVVIQMVVMAVQNFLSFIVLYGMFSYPMRGNIGICILLSFLMEICGMTYGFLLAIVIHVEKNVAYAGIFTVLTLFMMTGSMWPLEAIHWLLKPMSQIVPVTLSSKGYYNVALRGFSITHYGVYMGIFSSLIGTIVLATLIVLAIKFKFGSLV</sequence>
<dbReference type="GO" id="GO:0005524">
    <property type="term" value="F:ATP binding"/>
    <property type="evidence" value="ECO:0007669"/>
    <property type="project" value="UniProtKB-KW"/>
</dbReference>
<dbReference type="PROSITE" id="PS00211">
    <property type="entry name" value="ABC_TRANSPORTER_1"/>
    <property type="match status" value="1"/>
</dbReference>
<dbReference type="Proteomes" id="UP000494040">
    <property type="component" value="Unassembled WGS sequence"/>
</dbReference>
<keyword evidence="10" id="KW-1185">Reference proteome</keyword>
<feature type="transmembrane region" description="Helical" evidence="7">
    <location>
        <begin position="644"/>
        <end position="665"/>
    </location>
</feature>
<keyword evidence="5 7" id="KW-1133">Transmembrane helix</keyword>
<reference evidence="9" key="1">
    <citation type="submission" date="2022-01" db="UniProtKB">
        <authorList>
            <consortium name="EnsemblMetazoa"/>
        </authorList>
    </citation>
    <scope>IDENTIFICATION</scope>
</reference>
<evidence type="ECO:0000256" key="4">
    <source>
        <dbReference type="ARBA" id="ARBA00022840"/>
    </source>
</evidence>
<dbReference type="PANTHER" id="PTHR43038:SF3">
    <property type="entry name" value="ABC TRANSPORTER G FAMILY MEMBER 20 ISOFORM X1"/>
    <property type="match status" value="1"/>
</dbReference>
<evidence type="ECO:0000313" key="9">
    <source>
        <dbReference type="EnsemblMetazoa" id="XP_024085722.1"/>
    </source>
</evidence>
<dbReference type="PANTHER" id="PTHR43038">
    <property type="entry name" value="ATP-BINDING CASSETTE, SUB-FAMILY H, MEMBER 1"/>
    <property type="match status" value="1"/>
</dbReference>
<dbReference type="InterPro" id="IPR013525">
    <property type="entry name" value="ABC2_TM"/>
</dbReference>
<dbReference type="InterPro" id="IPR003439">
    <property type="entry name" value="ABC_transporter-like_ATP-bd"/>
</dbReference>
<dbReference type="EnsemblMetazoa" id="XM_024229954.1">
    <property type="protein sequence ID" value="XP_024085722.1"/>
    <property type="gene ID" value="LOC106666528"/>
</dbReference>
<dbReference type="OrthoDB" id="6618180at2759"/>
<dbReference type="CDD" id="cd03230">
    <property type="entry name" value="ABC_DR_subfamily_A"/>
    <property type="match status" value="1"/>
</dbReference>
<feature type="transmembrane region" description="Helical" evidence="7">
    <location>
        <begin position="583"/>
        <end position="605"/>
    </location>
</feature>
<feature type="domain" description="ABC transporter" evidence="8">
    <location>
        <begin position="71"/>
        <end position="293"/>
    </location>
</feature>
<dbReference type="Gene3D" id="3.40.50.300">
    <property type="entry name" value="P-loop containing nucleotide triphosphate hydrolases"/>
    <property type="match status" value="1"/>
</dbReference>
<dbReference type="GO" id="GO:0016020">
    <property type="term" value="C:membrane"/>
    <property type="evidence" value="ECO:0007669"/>
    <property type="project" value="UniProtKB-SubCell"/>
</dbReference>
<dbReference type="AlphaFoldDB" id="A0A8I6STZ2"/>
<evidence type="ECO:0000259" key="8">
    <source>
        <dbReference type="PROSITE" id="PS50893"/>
    </source>
</evidence>
<keyword evidence="2 7" id="KW-0812">Transmembrane</keyword>
<accession>A0A8I6STZ2</accession>
<dbReference type="SUPFAM" id="SSF52540">
    <property type="entry name" value="P-loop containing nucleoside triphosphate hydrolases"/>
    <property type="match status" value="1"/>
</dbReference>
<evidence type="ECO:0000256" key="3">
    <source>
        <dbReference type="ARBA" id="ARBA00022741"/>
    </source>
</evidence>
<feature type="transmembrane region" description="Helical" evidence="7">
    <location>
        <begin position="703"/>
        <end position="725"/>
    </location>
</feature>
<organism evidence="9 10">
    <name type="scientific">Cimex lectularius</name>
    <name type="common">Bed bug</name>
    <name type="synonym">Acanthia lectularia</name>
    <dbReference type="NCBI Taxonomy" id="79782"/>
    <lineage>
        <taxon>Eukaryota</taxon>
        <taxon>Metazoa</taxon>
        <taxon>Ecdysozoa</taxon>
        <taxon>Arthropoda</taxon>
        <taxon>Hexapoda</taxon>
        <taxon>Insecta</taxon>
        <taxon>Pterygota</taxon>
        <taxon>Neoptera</taxon>
        <taxon>Paraneoptera</taxon>
        <taxon>Hemiptera</taxon>
        <taxon>Heteroptera</taxon>
        <taxon>Panheteroptera</taxon>
        <taxon>Cimicomorpha</taxon>
        <taxon>Cimicidae</taxon>
        <taxon>Cimex</taxon>
    </lineage>
</organism>
<keyword evidence="3" id="KW-0547">Nucleotide-binding</keyword>
<feature type="transmembrane region" description="Helical" evidence="7">
    <location>
        <begin position="617"/>
        <end position="638"/>
    </location>
</feature>
<dbReference type="Pfam" id="PF00005">
    <property type="entry name" value="ABC_tran"/>
    <property type="match status" value="1"/>
</dbReference>
<name>A0A8I6STZ2_CIMLE</name>
<evidence type="ECO:0000313" key="10">
    <source>
        <dbReference type="Proteomes" id="UP000494040"/>
    </source>
</evidence>
<protein>
    <recommendedName>
        <fullName evidence="8">ABC transporter domain-containing protein</fullName>
    </recommendedName>
</protein>
<proteinExistence type="predicted"/>
<dbReference type="OMA" id="KAMIWKS"/>
<dbReference type="RefSeq" id="XP_024085722.1">
    <property type="nucleotide sequence ID" value="XM_024229954.1"/>
</dbReference>
<dbReference type="GO" id="GO:0140359">
    <property type="term" value="F:ABC-type transporter activity"/>
    <property type="evidence" value="ECO:0007669"/>
    <property type="project" value="InterPro"/>
</dbReference>
<evidence type="ECO:0000256" key="7">
    <source>
        <dbReference type="SAM" id="Phobius"/>
    </source>
</evidence>
<evidence type="ECO:0000256" key="2">
    <source>
        <dbReference type="ARBA" id="ARBA00022692"/>
    </source>
</evidence>
<dbReference type="Pfam" id="PF12698">
    <property type="entry name" value="ABC2_membrane_3"/>
    <property type="match status" value="1"/>
</dbReference>
<evidence type="ECO:0000256" key="6">
    <source>
        <dbReference type="ARBA" id="ARBA00023136"/>
    </source>
</evidence>
<keyword evidence="6 7" id="KW-0472">Membrane</keyword>
<keyword evidence="4" id="KW-0067">ATP-binding</keyword>
<evidence type="ECO:0000256" key="1">
    <source>
        <dbReference type="ARBA" id="ARBA00004141"/>
    </source>
</evidence>
<dbReference type="InterPro" id="IPR027417">
    <property type="entry name" value="P-loop_NTPase"/>
</dbReference>
<evidence type="ECO:0000256" key="5">
    <source>
        <dbReference type="ARBA" id="ARBA00022989"/>
    </source>
</evidence>
<feature type="transmembrane region" description="Helical" evidence="7">
    <location>
        <begin position="346"/>
        <end position="368"/>
    </location>
</feature>
<dbReference type="PROSITE" id="PS50893">
    <property type="entry name" value="ABC_TRANSPORTER_2"/>
    <property type="match status" value="1"/>
</dbReference>
<dbReference type="GeneID" id="106666528"/>
<dbReference type="InterPro" id="IPR003593">
    <property type="entry name" value="AAA+_ATPase"/>
</dbReference>
<dbReference type="GO" id="GO:0016887">
    <property type="term" value="F:ATP hydrolysis activity"/>
    <property type="evidence" value="ECO:0007669"/>
    <property type="project" value="InterPro"/>
</dbReference>
<dbReference type="KEGG" id="clec:106666528"/>
<feature type="transmembrane region" description="Helical" evidence="7">
    <location>
        <begin position="531"/>
        <end position="551"/>
    </location>
</feature>
<dbReference type="SMART" id="SM00382">
    <property type="entry name" value="AAA"/>
    <property type="match status" value="1"/>
</dbReference>
<comment type="subcellular location">
    <subcellularLocation>
        <location evidence="1">Membrane</location>
        <topology evidence="1">Multi-pass membrane protein</topology>
    </subcellularLocation>
</comment>